<dbReference type="InterPro" id="IPR050111">
    <property type="entry name" value="C-type_lectin/snaclec_domain"/>
</dbReference>
<organism evidence="3 4">
    <name type="scientific">Panagrellus redivivus</name>
    <name type="common">Microworm</name>
    <dbReference type="NCBI Taxonomy" id="6233"/>
    <lineage>
        <taxon>Eukaryota</taxon>
        <taxon>Metazoa</taxon>
        <taxon>Ecdysozoa</taxon>
        <taxon>Nematoda</taxon>
        <taxon>Chromadorea</taxon>
        <taxon>Rhabditida</taxon>
        <taxon>Tylenchina</taxon>
        <taxon>Panagrolaimomorpha</taxon>
        <taxon>Panagrolaimoidea</taxon>
        <taxon>Panagrolaimidae</taxon>
        <taxon>Panagrellus</taxon>
    </lineage>
</organism>
<keyword evidence="1" id="KW-0732">Signal</keyword>
<proteinExistence type="predicted"/>
<dbReference type="Pfam" id="PF00059">
    <property type="entry name" value="Lectin_C"/>
    <property type="match status" value="1"/>
</dbReference>
<dbReference type="PROSITE" id="PS50041">
    <property type="entry name" value="C_TYPE_LECTIN_2"/>
    <property type="match status" value="1"/>
</dbReference>
<dbReference type="Gene3D" id="3.10.100.10">
    <property type="entry name" value="Mannose-Binding Protein A, subunit A"/>
    <property type="match status" value="1"/>
</dbReference>
<dbReference type="CDD" id="cd00037">
    <property type="entry name" value="CLECT"/>
    <property type="match status" value="1"/>
</dbReference>
<protein>
    <submittedName>
        <fullName evidence="4">C-type lectin domain-containing protein</fullName>
    </submittedName>
</protein>
<dbReference type="AlphaFoldDB" id="A0A7E4VNE0"/>
<evidence type="ECO:0000313" key="3">
    <source>
        <dbReference type="Proteomes" id="UP000492821"/>
    </source>
</evidence>
<reference evidence="3" key="1">
    <citation type="journal article" date="2013" name="Genetics">
        <title>The draft genome and transcriptome of Panagrellus redivivus are shaped by the harsh demands of a free-living lifestyle.</title>
        <authorList>
            <person name="Srinivasan J."/>
            <person name="Dillman A.R."/>
            <person name="Macchietto M.G."/>
            <person name="Heikkinen L."/>
            <person name="Lakso M."/>
            <person name="Fracchia K.M."/>
            <person name="Antoshechkin I."/>
            <person name="Mortazavi A."/>
            <person name="Wong G."/>
            <person name="Sternberg P.W."/>
        </authorList>
    </citation>
    <scope>NUCLEOTIDE SEQUENCE [LARGE SCALE GENOMIC DNA]</scope>
    <source>
        <strain evidence="3">MT8872</strain>
    </source>
</reference>
<dbReference type="SUPFAM" id="SSF56436">
    <property type="entry name" value="C-type lectin-like"/>
    <property type="match status" value="1"/>
</dbReference>
<dbReference type="InterPro" id="IPR016187">
    <property type="entry name" value="CTDL_fold"/>
</dbReference>
<feature type="domain" description="C-type lectin" evidence="2">
    <location>
        <begin position="41"/>
        <end position="146"/>
    </location>
</feature>
<accession>A0A7E4VNE0</accession>
<dbReference type="InterPro" id="IPR016186">
    <property type="entry name" value="C-type_lectin-like/link_sf"/>
</dbReference>
<evidence type="ECO:0000313" key="4">
    <source>
        <dbReference type="WBParaSite" id="Pan_g2296.t1"/>
    </source>
</evidence>
<dbReference type="SMART" id="SM00034">
    <property type="entry name" value="CLECT"/>
    <property type="match status" value="1"/>
</dbReference>
<name>A0A7E4VNE0_PANRE</name>
<sequence>MLTCALLLTVLTATVSQLNANPITTTKTDRCAAFNGVQSTTTTQCFTFVDYELAFREAEIYCQTNFSGNLASIHSAFDNMLIVENAKARFEGALFFYIGLTKNGADVWKWRDGTPVDYTDWKSFLPSAPNCVNVDIYTAKARRAWHAFPDPSTKAMVVEVVESFILPSICGQSPLF</sequence>
<feature type="signal peptide" evidence="1">
    <location>
        <begin position="1"/>
        <end position="20"/>
    </location>
</feature>
<evidence type="ECO:0000259" key="2">
    <source>
        <dbReference type="PROSITE" id="PS50041"/>
    </source>
</evidence>
<dbReference type="PANTHER" id="PTHR22803">
    <property type="entry name" value="MANNOSE, PHOSPHOLIPASE, LECTIN RECEPTOR RELATED"/>
    <property type="match status" value="1"/>
</dbReference>
<reference evidence="4" key="2">
    <citation type="submission" date="2020-10" db="UniProtKB">
        <authorList>
            <consortium name="WormBaseParasite"/>
        </authorList>
    </citation>
    <scope>IDENTIFICATION</scope>
</reference>
<keyword evidence="3" id="KW-1185">Reference proteome</keyword>
<evidence type="ECO:0000256" key="1">
    <source>
        <dbReference type="SAM" id="SignalP"/>
    </source>
</evidence>
<dbReference type="Proteomes" id="UP000492821">
    <property type="component" value="Unassembled WGS sequence"/>
</dbReference>
<dbReference type="WBParaSite" id="Pan_g2296.t1">
    <property type="protein sequence ID" value="Pan_g2296.t1"/>
    <property type="gene ID" value="Pan_g2296"/>
</dbReference>
<feature type="chain" id="PRO_5028891544" evidence="1">
    <location>
        <begin position="21"/>
        <end position="176"/>
    </location>
</feature>
<dbReference type="InterPro" id="IPR001304">
    <property type="entry name" value="C-type_lectin-like"/>
</dbReference>